<dbReference type="RefSeq" id="WP_212995851.1">
    <property type="nucleotide sequence ID" value="NZ_BAAATW010000002.1"/>
</dbReference>
<organism evidence="1 2">
    <name type="scientific">Winogradskya consettensis</name>
    <dbReference type="NCBI Taxonomy" id="113560"/>
    <lineage>
        <taxon>Bacteria</taxon>
        <taxon>Bacillati</taxon>
        <taxon>Actinomycetota</taxon>
        <taxon>Actinomycetes</taxon>
        <taxon>Micromonosporales</taxon>
        <taxon>Micromonosporaceae</taxon>
        <taxon>Winogradskya</taxon>
    </lineage>
</organism>
<accession>A0A919VLK8</accession>
<dbReference type="EMBL" id="BOQP01000004">
    <property type="protein sequence ID" value="GIM67963.1"/>
    <property type="molecule type" value="Genomic_DNA"/>
</dbReference>
<keyword evidence="2" id="KW-1185">Reference proteome</keyword>
<protein>
    <submittedName>
        <fullName evidence="1">Uncharacterized protein</fullName>
    </submittedName>
</protein>
<evidence type="ECO:0000313" key="1">
    <source>
        <dbReference type="EMBL" id="GIM67963.1"/>
    </source>
</evidence>
<proteinExistence type="predicted"/>
<gene>
    <name evidence="1" type="ORF">Aco04nite_08620</name>
</gene>
<dbReference type="AlphaFoldDB" id="A0A919VLK8"/>
<reference evidence="1" key="1">
    <citation type="submission" date="2021-03" db="EMBL/GenBank/DDBJ databases">
        <title>Whole genome shotgun sequence of Actinoplanes consettensis NBRC 14913.</title>
        <authorList>
            <person name="Komaki H."/>
            <person name="Tamura T."/>
        </authorList>
    </citation>
    <scope>NUCLEOTIDE SEQUENCE</scope>
    <source>
        <strain evidence="1">NBRC 14913</strain>
    </source>
</reference>
<comment type="caution">
    <text evidence="1">The sequence shown here is derived from an EMBL/GenBank/DDBJ whole genome shotgun (WGS) entry which is preliminary data.</text>
</comment>
<sequence length="68" mass="7080">MLLAGDPPQATAVVAAVKPRFSRVRVAAVAATTLDDPRLTGGRIGLGMIQTAEDSGSVRFSHFDARSV</sequence>
<dbReference type="Proteomes" id="UP000680865">
    <property type="component" value="Unassembled WGS sequence"/>
</dbReference>
<evidence type="ECO:0000313" key="2">
    <source>
        <dbReference type="Proteomes" id="UP000680865"/>
    </source>
</evidence>
<name>A0A919VLK8_9ACTN</name>